<organism evidence="2 3">
    <name type="scientific">Verticillium longisporum</name>
    <name type="common">Verticillium dahliae var. longisporum</name>
    <dbReference type="NCBI Taxonomy" id="100787"/>
    <lineage>
        <taxon>Eukaryota</taxon>
        <taxon>Fungi</taxon>
        <taxon>Dikarya</taxon>
        <taxon>Ascomycota</taxon>
        <taxon>Pezizomycotina</taxon>
        <taxon>Sordariomycetes</taxon>
        <taxon>Hypocreomycetidae</taxon>
        <taxon>Glomerellales</taxon>
        <taxon>Plectosphaerellaceae</taxon>
        <taxon>Verticillium</taxon>
    </lineage>
</organism>
<protein>
    <submittedName>
        <fullName evidence="2">Uncharacterized protein</fullName>
    </submittedName>
</protein>
<gene>
    <name evidence="2" type="ORF">BN1723_019486</name>
</gene>
<evidence type="ECO:0000256" key="1">
    <source>
        <dbReference type="SAM" id="MobiDB-lite"/>
    </source>
</evidence>
<proteinExistence type="predicted"/>
<accession>A0A0G4NE25</accession>
<feature type="compositionally biased region" description="Basic and acidic residues" evidence="1">
    <location>
        <begin position="42"/>
        <end position="57"/>
    </location>
</feature>
<feature type="non-terminal residue" evidence="2">
    <location>
        <position position="1"/>
    </location>
</feature>
<dbReference type="AlphaFoldDB" id="A0A0G4NE25"/>
<dbReference type="EMBL" id="CVQI01034105">
    <property type="protein sequence ID" value="CRK44555.1"/>
    <property type="molecule type" value="Genomic_DNA"/>
</dbReference>
<feature type="region of interest" description="Disordered" evidence="1">
    <location>
        <begin position="42"/>
        <end position="76"/>
    </location>
</feature>
<name>A0A0G4NE25_VERLO</name>
<feature type="compositionally biased region" description="Basic residues" evidence="1">
    <location>
        <begin position="1"/>
        <end position="11"/>
    </location>
</feature>
<sequence length="76" mass="8605">DPSPRLSRRHGRQDPDPRHCGAGCARHRGGGVSLRQHLVHDGQHPRVPRQQDDHFRGQEVYSDGPLALPFSLHPRH</sequence>
<evidence type="ECO:0000313" key="3">
    <source>
        <dbReference type="Proteomes" id="UP000045706"/>
    </source>
</evidence>
<feature type="region of interest" description="Disordered" evidence="1">
    <location>
        <begin position="1"/>
        <end position="24"/>
    </location>
</feature>
<dbReference type="Proteomes" id="UP000045706">
    <property type="component" value="Unassembled WGS sequence"/>
</dbReference>
<evidence type="ECO:0000313" key="2">
    <source>
        <dbReference type="EMBL" id="CRK44555.1"/>
    </source>
</evidence>
<reference evidence="3" key="1">
    <citation type="submission" date="2015-05" db="EMBL/GenBank/DDBJ databases">
        <authorList>
            <person name="Fogelqvist Johan"/>
        </authorList>
    </citation>
    <scope>NUCLEOTIDE SEQUENCE [LARGE SCALE GENOMIC DNA]</scope>
</reference>